<evidence type="ECO:0000313" key="3">
    <source>
        <dbReference type="EMBL" id="KAF1973129.1"/>
    </source>
</evidence>
<evidence type="ECO:0000259" key="1">
    <source>
        <dbReference type="Pfam" id="PF06985"/>
    </source>
</evidence>
<dbReference type="AlphaFoldDB" id="A0A6A5V9Z8"/>
<dbReference type="PANTHER" id="PTHR10622:SF12">
    <property type="entry name" value="HET DOMAIN-CONTAINING PROTEIN"/>
    <property type="match status" value="1"/>
</dbReference>
<name>A0A6A5V9Z8_9PLEO</name>
<dbReference type="PANTHER" id="PTHR10622">
    <property type="entry name" value="HET DOMAIN-CONTAINING PROTEIN"/>
    <property type="match status" value="1"/>
</dbReference>
<dbReference type="Proteomes" id="UP000800036">
    <property type="component" value="Unassembled WGS sequence"/>
</dbReference>
<gene>
    <name evidence="3" type="ORF">BU23DRAFT_640698</name>
</gene>
<dbReference type="Pfam" id="PF26640">
    <property type="entry name" value="DUF8212"/>
    <property type="match status" value="1"/>
</dbReference>
<feature type="non-terminal residue" evidence="3">
    <location>
        <position position="1"/>
    </location>
</feature>
<evidence type="ECO:0000313" key="4">
    <source>
        <dbReference type="Proteomes" id="UP000800036"/>
    </source>
</evidence>
<feature type="domain" description="DUF8212" evidence="2">
    <location>
        <begin position="222"/>
        <end position="245"/>
    </location>
</feature>
<feature type="domain" description="Heterokaryon incompatibility" evidence="1">
    <location>
        <begin position="20"/>
        <end position="106"/>
    </location>
</feature>
<reference evidence="3" key="1">
    <citation type="journal article" date="2020" name="Stud. Mycol.">
        <title>101 Dothideomycetes genomes: a test case for predicting lifestyles and emergence of pathogens.</title>
        <authorList>
            <person name="Haridas S."/>
            <person name="Albert R."/>
            <person name="Binder M."/>
            <person name="Bloem J."/>
            <person name="Labutti K."/>
            <person name="Salamov A."/>
            <person name="Andreopoulos B."/>
            <person name="Baker S."/>
            <person name="Barry K."/>
            <person name="Bills G."/>
            <person name="Bluhm B."/>
            <person name="Cannon C."/>
            <person name="Castanera R."/>
            <person name="Culley D."/>
            <person name="Daum C."/>
            <person name="Ezra D."/>
            <person name="Gonzalez J."/>
            <person name="Henrissat B."/>
            <person name="Kuo A."/>
            <person name="Liang C."/>
            <person name="Lipzen A."/>
            <person name="Lutzoni F."/>
            <person name="Magnuson J."/>
            <person name="Mondo S."/>
            <person name="Nolan M."/>
            <person name="Ohm R."/>
            <person name="Pangilinan J."/>
            <person name="Park H.-J."/>
            <person name="Ramirez L."/>
            <person name="Alfaro M."/>
            <person name="Sun H."/>
            <person name="Tritt A."/>
            <person name="Yoshinaga Y."/>
            <person name="Zwiers L.-H."/>
            <person name="Turgeon B."/>
            <person name="Goodwin S."/>
            <person name="Spatafora J."/>
            <person name="Crous P."/>
            <person name="Grigoriev I."/>
        </authorList>
    </citation>
    <scope>NUCLEOTIDE SEQUENCE</scope>
    <source>
        <strain evidence="3">CBS 107.79</strain>
    </source>
</reference>
<organism evidence="3 4">
    <name type="scientific">Bimuria novae-zelandiae CBS 107.79</name>
    <dbReference type="NCBI Taxonomy" id="1447943"/>
    <lineage>
        <taxon>Eukaryota</taxon>
        <taxon>Fungi</taxon>
        <taxon>Dikarya</taxon>
        <taxon>Ascomycota</taxon>
        <taxon>Pezizomycotina</taxon>
        <taxon>Dothideomycetes</taxon>
        <taxon>Pleosporomycetidae</taxon>
        <taxon>Pleosporales</taxon>
        <taxon>Massarineae</taxon>
        <taxon>Didymosphaeriaceae</taxon>
        <taxon>Bimuria</taxon>
    </lineage>
</organism>
<dbReference type="OrthoDB" id="20872at2759"/>
<dbReference type="InterPro" id="IPR010730">
    <property type="entry name" value="HET"/>
</dbReference>
<accession>A0A6A5V9Z8</accession>
<keyword evidence="4" id="KW-1185">Reference proteome</keyword>
<protein>
    <submittedName>
        <fullName evidence="3">HET-domain-containing protein</fullName>
    </submittedName>
</protein>
<evidence type="ECO:0000259" key="2">
    <source>
        <dbReference type="Pfam" id="PF26640"/>
    </source>
</evidence>
<sequence>EADKLPHQTFRRIHGRGPPYGILSHTWSTYEIPFRAFYDRTIHKAYPVASHKIYSTCDRALEDEIDYVWIDSCCIDKSSSAELSEAINSMYAWYASAKTCYAYLEGFALKEVEELTAGLAICRWFTRGWTLQELIAPREVKFYDRHWAYFGTRMVLSTFLSRITTIPEEVLVGNKTVDPYCVAQKMSWTSMRGTTRGEDLAYCLFGLFEINAPLLYGEGSIRAFKRLQEEIITKTNDLSLFAWQDNDMEGFVGVLAPSPSCYFGMVDVSPRGLLRRNPEFAVTNKGLRISTRLARPLDVAIGRTDVVFMPLNCTPDRSLGSESSLGISLLDEDGIFFRVQGRRYFAPMQELVRTGDVVWTEELIYIAINLRDYLNLENETMGVAGSTLYVQ</sequence>
<dbReference type="Pfam" id="PF06985">
    <property type="entry name" value="HET"/>
    <property type="match status" value="1"/>
</dbReference>
<proteinExistence type="predicted"/>
<dbReference type="InterPro" id="IPR058525">
    <property type="entry name" value="DUF8212"/>
</dbReference>
<dbReference type="EMBL" id="ML976682">
    <property type="protein sequence ID" value="KAF1973129.1"/>
    <property type="molecule type" value="Genomic_DNA"/>
</dbReference>